<accession>A0A9E6PQ90</accession>
<evidence type="ECO:0000313" key="4">
    <source>
        <dbReference type="EMBL" id="QXI30711.1"/>
    </source>
</evidence>
<dbReference type="SUPFAM" id="SSF55729">
    <property type="entry name" value="Acyl-CoA N-acyltransferases (Nat)"/>
    <property type="match status" value="1"/>
</dbReference>
<dbReference type="CDD" id="cd04301">
    <property type="entry name" value="NAT_SF"/>
    <property type="match status" value="1"/>
</dbReference>
<keyword evidence="2" id="KW-0012">Acyltransferase</keyword>
<organism evidence="4 5">
    <name type="scientific">Pseudomonas vanderleydeniana</name>
    <dbReference type="NCBI Taxonomy" id="2745495"/>
    <lineage>
        <taxon>Bacteria</taxon>
        <taxon>Pseudomonadati</taxon>
        <taxon>Pseudomonadota</taxon>
        <taxon>Gammaproteobacteria</taxon>
        <taxon>Pseudomonadales</taxon>
        <taxon>Pseudomonadaceae</taxon>
        <taxon>Pseudomonas</taxon>
    </lineage>
</organism>
<evidence type="ECO:0000259" key="3">
    <source>
        <dbReference type="PROSITE" id="PS51186"/>
    </source>
</evidence>
<evidence type="ECO:0000256" key="1">
    <source>
        <dbReference type="ARBA" id="ARBA00022679"/>
    </source>
</evidence>
<reference evidence="4 5" key="2">
    <citation type="journal article" date="2021" name="Microorganisms">
        <title>The Ever-Expanding Pseudomonas Genus: Description of 43 New Species and Partition of the Pseudomonas putida Group.</title>
        <authorList>
            <person name="Girard L."/>
            <person name="Lood C."/>
            <person name="Hofte M."/>
            <person name="Vandamme P."/>
            <person name="Rokni-Zadeh H."/>
            <person name="van Noort V."/>
            <person name="Lavigne R."/>
            <person name="De Mot R."/>
        </authorList>
    </citation>
    <scope>NUCLEOTIDE SEQUENCE [LARGE SCALE GENOMIC DNA]</scope>
    <source>
        <strain evidence="4 5">RW8P3</strain>
    </source>
</reference>
<dbReference type="Pfam" id="PF00583">
    <property type="entry name" value="Acetyltransf_1"/>
    <property type="match status" value="1"/>
</dbReference>
<evidence type="ECO:0000313" key="5">
    <source>
        <dbReference type="Proteomes" id="UP000634530"/>
    </source>
</evidence>
<dbReference type="InterPro" id="IPR016181">
    <property type="entry name" value="Acyl_CoA_acyltransferase"/>
</dbReference>
<keyword evidence="1" id="KW-0808">Transferase</keyword>
<dbReference type="AlphaFoldDB" id="A0A9E6PQ90"/>
<dbReference type="KEGG" id="pvw:HU752_012520"/>
<dbReference type="GO" id="GO:0016747">
    <property type="term" value="F:acyltransferase activity, transferring groups other than amino-acyl groups"/>
    <property type="evidence" value="ECO:0007669"/>
    <property type="project" value="InterPro"/>
</dbReference>
<sequence>MPNGSIQSVTRQSIDEVVGFVNEARRHLFPMLAGTPMPVDLVRFAETYLEGEGRFLIARDHGRLVAAIGYLPYDHRFQQLDYRGVRVVEVVRLFVLPEYRRHGLAAALFGALREMAAQAGVECLYLHTHPFLPGAIAFWERQGFAIVDVEADPLWQTTHMQLMLD</sequence>
<reference evidence="4 5" key="1">
    <citation type="journal article" date="2020" name="Microorganisms">
        <title>Reliable Identification of Environmental Pseudomonas Isolates Using the rpoD Gene.</title>
        <authorList>
            <consortium name="The Broad Institute Genome Sequencing Platform"/>
            <person name="Girard L."/>
            <person name="Lood C."/>
            <person name="Rokni-Zadeh H."/>
            <person name="van Noort V."/>
            <person name="Lavigne R."/>
            <person name="De Mot R."/>
        </authorList>
    </citation>
    <scope>NUCLEOTIDE SEQUENCE [LARGE SCALE GENOMIC DNA]</scope>
    <source>
        <strain evidence="4 5">RW8P3</strain>
    </source>
</reference>
<dbReference type="PANTHER" id="PTHR43877:SF2">
    <property type="entry name" value="AMINOALKYLPHOSPHONATE N-ACETYLTRANSFERASE-RELATED"/>
    <property type="match status" value="1"/>
</dbReference>
<keyword evidence="5" id="KW-1185">Reference proteome</keyword>
<evidence type="ECO:0000256" key="2">
    <source>
        <dbReference type="ARBA" id="ARBA00023315"/>
    </source>
</evidence>
<dbReference type="Proteomes" id="UP000634530">
    <property type="component" value="Chromosome"/>
</dbReference>
<dbReference type="InterPro" id="IPR050832">
    <property type="entry name" value="Bact_Acetyltransf"/>
</dbReference>
<dbReference type="EMBL" id="CP077093">
    <property type="protein sequence ID" value="QXI30711.1"/>
    <property type="molecule type" value="Genomic_DNA"/>
</dbReference>
<dbReference type="PROSITE" id="PS51186">
    <property type="entry name" value="GNAT"/>
    <property type="match status" value="1"/>
</dbReference>
<proteinExistence type="predicted"/>
<protein>
    <submittedName>
        <fullName evidence="4">GNAT family N-acetyltransferase</fullName>
    </submittedName>
</protein>
<dbReference type="Gene3D" id="3.40.630.30">
    <property type="match status" value="1"/>
</dbReference>
<dbReference type="InterPro" id="IPR000182">
    <property type="entry name" value="GNAT_dom"/>
</dbReference>
<name>A0A9E6PQ90_9PSED</name>
<gene>
    <name evidence="4" type="ORF">HU752_012520</name>
</gene>
<dbReference type="RefSeq" id="WP_186679626.1">
    <property type="nucleotide sequence ID" value="NZ_CP077093.1"/>
</dbReference>
<feature type="domain" description="N-acetyltransferase" evidence="3">
    <location>
        <begin position="4"/>
        <end position="165"/>
    </location>
</feature>
<dbReference type="PANTHER" id="PTHR43877">
    <property type="entry name" value="AMINOALKYLPHOSPHONATE N-ACETYLTRANSFERASE-RELATED-RELATED"/>
    <property type="match status" value="1"/>
</dbReference>